<protein>
    <submittedName>
        <fullName evidence="2">SJCHGC07333 protein</fullName>
    </submittedName>
</protein>
<evidence type="ECO:0000313" key="2">
    <source>
        <dbReference type="EMBL" id="AAX25454.2"/>
    </source>
</evidence>
<dbReference type="InterPro" id="IPR007099">
    <property type="entry name" value="RNA-dir_pol_NSvirus"/>
</dbReference>
<sequence length="252" mass="28894">MMISLFKKPQHGGLREIYVMDLASRIVQYCVEMLGRIICSTMRNEAMSHTEVKTNYRHDHMSRVHDELNILKRRKLEATAVTVSDNDDAEKWNQYQYMNKFAFMLTNMTDSRIHSFIRIALSQWLNKRIRLEDTVLKAMANGVLQSNSADINELILGFRGIKETPIIDKGMCDIKVQTGMMQGLLHFTSSALHALAMLGYEHLIHEYIKAQLRALNKERNTNHVAKLITNYAITSDDSVCINTLISAFVPNS</sequence>
<dbReference type="Pfam" id="PF04196">
    <property type="entry name" value="Bunya_RdRp"/>
    <property type="match status" value="1"/>
</dbReference>
<name>Q5C4H1_SCHJA</name>
<feature type="non-terminal residue" evidence="2">
    <location>
        <position position="252"/>
    </location>
</feature>
<dbReference type="PROSITE" id="PS50525">
    <property type="entry name" value="RDRP_SSRNA_NEG_SEG"/>
    <property type="match status" value="1"/>
</dbReference>
<dbReference type="GO" id="GO:0039694">
    <property type="term" value="P:viral RNA genome replication"/>
    <property type="evidence" value="ECO:0007669"/>
    <property type="project" value="InterPro"/>
</dbReference>
<feature type="domain" description="RdRp catalytic" evidence="1">
    <location>
        <begin position="72"/>
        <end position="252"/>
    </location>
</feature>
<reference evidence="2" key="1">
    <citation type="journal article" date="2006" name="PLoS Pathog.">
        <title>New perspectives on host-parasite interplay by comparative transcriptomic and proteomic analyses of Schistosoma japonicum.</title>
        <authorList>
            <person name="Liu F."/>
            <person name="Lu J."/>
            <person name="Hu W."/>
            <person name="Wang S.Y."/>
            <person name="Cui S.J."/>
            <person name="Chi M."/>
            <person name="Yan Q."/>
            <person name="Wang X.R."/>
            <person name="Song H.D."/>
            <person name="Xu X.N."/>
            <person name="Wang J.J."/>
            <person name="Zhang X.L."/>
            <person name="Zhang X."/>
            <person name="Wang Z.Q."/>
            <person name="Xue C.L."/>
            <person name="Brindley P.J."/>
            <person name="McManus D.P."/>
            <person name="Yang P.Y."/>
            <person name="Feng Z."/>
            <person name="Chen Z."/>
            <person name="Han Z.G."/>
        </authorList>
    </citation>
    <scope>NUCLEOTIDE SEQUENCE</scope>
</reference>
<dbReference type="AlphaFoldDB" id="Q5C4H1"/>
<evidence type="ECO:0000259" key="1">
    <source>
        <dbReference type="PROSITE" id="PS50525"/>
    </source>
</evidence>
<dbReference type="InterPro" id="IPR007322">
    <property type="entry name" value="RNA_pol_bunyavir"/>
</dbReference>
<dbReference type="EMBL" id="AY809565">
    <property type="protein sequence ID" value="AAX25454.2"/>
    <property type="molecule type" value="mRNA"/>
</dbReference>
<dbReference type="GO" id="GO:0006351">
    <property type="term" value="P:DNA-templated transcription"/>
    <property type="evidence" value="ECO:0007669"/>
    <property type="project" value="InterPro"/>
</dbReference>
<proteinExistence type="evidence at transcript level"/>
<accession>Q5C4H1</accession>
<organism evidence="2">
    <name type="scientific">Schistosoma japonicum</name>
    <name type="common">Blood fluke</name>
    <dbReference type="NCBI Taxonomy" id="6182"/>
    <lineage>
        <taxon>Eukaryota</taxon>
        <taxon>Metazoa</taxon>
        <taxon>Spiralia</taxon>
        <taxon>Lophotrochozoa</taxon>
        <taxon>Platyhelminthes</taxon>
        <taxon>Trematoda</taxon>
        <taxon>Digenea</taxon>
        <taxon>Strigeidida</taxon>
        <taxon>Schistosomatoidea</taxon>
        <taxon>Schistosomatidae</taxon>
        <taxon>Schistosoma</taxon>
    </lineage>
</organism>
<dbReference type="GO" id="GO:0003968">
    <property type="term" value="F:RNA-directed RNA polymerase activity"/>
    <property type="evidence" value="ECO:0007669"/>
    <property type="project" value="InterPro"/>
</dbReference>